<dbReference type="SMART" id="SM00129">
    <property type="entry name" value="KISc"/>
    <property type="match status" value="1"/>
</dbReference>
<comment type="caution">
    <text evidence="9">The sequence shown here is derived from an EMBL/GenBank/DDBJ whole genome shotgun (WGS) entry which is preliminary data.</text>
</comment>
<feature type="compositionally biased region" description="Basic and acidic residues" evidence="6">
    <location>
        <begin position="1172"/>
        <end position="1203"/>
    </location>
</feature>
<dbReference type="Gene3D" id="3.40.850.10">
    <property type="entry name" value="Kinesin motor domain"/>
    <property type="match status" value="1"/>
</dbReference>
<evidence type="ECO:0000256" key="2">
    <source>
        <dbReference type="ARBA" id="ARBA00022840"/>
    </source>
</evidence>
<dbReference type="InterPro" id="IPR000253">
    <property type="entry name" value="FHA_dom"/>
</dbReference>
<keyword evidence="2 5" id="KW-0067">ATP-binding</keyword>
<dbReference type="OrthoDB" id="3176171at2759"/>
<proteinExistence type="inferred from homology"/>
<evidence type="ECO:0000256" key="1">
    <source>
        <dbReference type="ARBA" id="ARBA00022741"/>
    </source>
</evidence>
<protein>
    <submittedName>
        <fullName evidence="9">Kinesin-related protein 1</fullName>
    </submittedName>
</protein>
<comment type="similarity">
    <text evidence="5">Belongs to the TRAFAC class myosin-kinesin ATPase superfamily. Kinesin family.</text>
</comment>
<evidence type="ECO:0000256" key="3">
    <source>
        <dbReference type="ARBA" id="ARBA00023054"/>
    </source>
</evidence>
<dbReference type="InterPro" id="IPR036961">
    <property type="entry name" value="Kinesin_motor_dom_sf"/>
</dbReference>
<dbReference type="SUPFAM" id="SSF103473">
    <property type="entry name" value="MFS general substrate transporter"/>
    <property type="match status" value="1"/>
</dbReference>
<evidence type="ECO:0000259" key="8">
    <source>
        <dbReference type="PROSITE" id="PS50067"/>
    </source>
</evidence>
<feature type="chain" id="PRO_5012932120" evidence="7">
    <location>
        <begin position="16"/>
        <end position="1779"/>
    </location>
</feature>
<dbReference type="InterPro" id="IPR027417">
    <property type="entry name" value="P-loop_NTPase"/>
</dbReference>
<dbReference type="InterPro" id="IPR008984">
    <property type="entry name" value="SMAD_FHA_dom_sf"/>
</dbReference>
<dbReference type="PROSITE" id="PS50067">
    <property type="entry name" value="KINESIN_MOTOR_2"/>
    <property type="match status" value="1"/>
</dbReference>
<evidence type="ECO:0000313" key="10">
    <source>
        <dbReference type="Proteomes" id="UP000186817"/>
    </source>
</evidence>
<evidence type="ECO:0000313" key="9">
    <source>
        <dbReference type="EMBL" id="OLP86324.1"/>
    </source>
</evidence>
<reference evidence="9 10" key="1">
    <citation type="submission" date="2016-02" db="EMBL/GenBank/DDBJ databases">
        <title>Genome analysis of coral dinoflagellate symbionts highlights evolutionary adaptations to a symbiotic lifestyle.</title>
        <authorList>
            <person name="Aranda M."/>
            <person name="Li Y."/>
            <person name="Liew Y.J."/>
            <person name="Baumgarten S."/>
            <person name="Simakov O."/>
            <person name="Wilson M."/>
            <person name="Piel J."/>
            <person name="Ashoor H."/>
            <person name="Bougouffa S."/>
            <person name="Bajic V.B."/>
            <person name="Ryu T."/>
            <person name="Ravasi T."/>
            <person name="Bayer T."/>
            <person name="Micklem G."/>
            <person name="Kim H."/>
            <person name="Bhak J."/>
            <person name="Lajeunesse T.C."/>
            <person name="Voolstra C.R."/>
        </authorList>
    </citation>
    <scope>NUCLEOTIDE SEQUENCE [LARGE SCALE GENOMIC DNA]</scope>
    <source>
        <strain evidence="9 10">CCMP2467</strain>
    </source>
</reference>
<feature type="domain" description="Kinesin motor" evidence="8">
    <location>
        <begin position="593"/>
        <end position="924"/>
    </location>
</feature>
<evidence type="ECO:0000256" key="5">
    <source>
        <dbReference type="PROSITE-ProRule" id="PRU00283"/>
    </source>
</evidence>
<evidence type="ECO:0000256" key="4">
    <source>
        <dbReference type="ARBA" id="ARBA00023175"/>
    </source>
</evidence>
<keyword evidence="4 5" id="KW-0505">Motor protein</keyword>
<dbReference type="InterPro" id="IPR001752">
    <property type="entry name" value="Kinesin_motor_dom"/>
</dbReference>
<dbReference type="EMBL" id="LSRX01000922">
    <property type="protein sequence ID" value="OLP86324.1"/>
    <property type="molecule type" value="Genomic_DNA"/>
</dbReference>
<dbReference type="GO" id="GO:0008017">
    <property type="term" value="F:microtubule binding"/>
    <property type="evidence" value="ECO:0007669"/>
    <property type="project" value="InterPro"/>
</dbReference>
<name>A0A1Q9CTQ4_SYMMI</name>
<dbReference type="Gene3D" id="2.60.200.20">
    <property type="match status" value="1"/>
</dbReference>
<feature type="signal peptide" evidence="7">
    <location>
        <begin position="1"/>
        <end position="15"/>
    </location>
</feature>
<dbReference type="Pfam" id="PF00498">
    <property type="entry name" value="FHA"/>
    <property type="match status" value="1"/>
</dbReference>
<dbReference type="InterPro" id="IPR036259">
    <property type="entry name" value="MFS_trans_sf"/>
</dbReference>
<feature type="binding site" evidence="5">
    <location>
        <begin position="684"/>
        <end position="691"/>
    </location>
    <ligand>
        <name>ATP</name>
        <dbReference type="ChEBI" id="CHEBI:30616"/>
    </ligand>
</feature>
<dbReference type="SUPFAM" id="SSF49879">
    <property type="entry name" value="SMAD/FHA domain"/>
    <property type="match status" value="1"/>
</dbReference>
<feature type="compositionally biased region" description="Basic and acidic residues" evidence="6">
    <location>
        <begin position="1214"/>
        <end position="1234"/>
    </location>
</feature>
<dbReference type="GO" id="GO:0007018">
    <property type="term" value="P:microtubule-based movement"/>
    <property type="evidence" value="ECO:0007669"/>
    <property type="project" value="InterPro"/>
</dbReference>
<feature type="region of interest" description="Disordered" evidence="6">
    <location>
        <begin position="1705"/>
        <end position="1772"/>
    </location>
</feature>
<gene>
    <name evidence="9" type="primary">kif1</name>
    <name evidence="9" type="ORF">AK812_SmicGene32580</name>
</gene>
<dbReference type="GO" id="GO:0005524">
    <property type="term" value="F:ATP binding"/>
    <property type="evidence" value="ECO:0007669"/>
    <property type="project" value="UniProtKB-UniRule"/>
</dbReference>
<keyword evidence="3" id="KW-0175">Coiled coil</keyword>
<sequence>MIRLCFGLLLTPAYAAFCPKGFGSGSFPKEYKIPAWPNDLSWEESAQLRTIALDGFKRESLNEEYLEGPNAEFKMQGRETYWQASGQYFMYYCQRFRKWRIAEISAFSQNMAGECYAFVSDAHPNRDIQNSSLLKGFIEVENGQWVNREDAGVSKLGRLGDQLDEAPEEAQAEEACEATQEQSEDGETSKCPVMPVVRKARDKVVQAAKEAGKWARRLFPNYLGAPDEEDIAPEKQNPLFAGDVPAKGGCNSQTLDGCSFKEQFFIEKQRNASEDQRKSELQRLARMHLGTDRKLSSGSLRPGFEFYKSSRPRMPKASEAALRLSTGARELLGLCERWFMLGLVSQNCPRHLLGTMLGLKNALDGMAGTAAPAVGGMLYYIGRPLPYTVAALFAFAMAVFYISLPPSVSKQDMSEELKPLMTPKVKAETEEAEVKAPLHHVQSSALPLSMYAGKHYSSQCLLNQLSLVMDPELRELYNITVDRIEKEKGTVEGTSSGIRSVATVCSGLSARTQLNQMNRSLGEVRPMSSDNALAAHLPRRDDDSPDRSMACRGKVRKNAADIFGGCEIHLAGLRASPVPGLGPGSKGDALAMRRQVPPEVAEAGKNKADCSATQEPKKFTFDASFWSRHDGFEVDAKGYCYAGYADQQLVFDTFGRRILDSAAWEGYHCCLFAYGRCPRLLRRGQTGAGKSYSMVGYGANKGIVPISCEEIFKRIGYGAGISARVHRSMVEIYNEQVQELGIFIAGVSRRAVDSYSSIEAVVEEGTENRMNATSSRVRASYSIQGFDGQLFEEAHTVLTIEFKQVSQAAGQQGQKLSLINLVDLAGSEKAGQTGASGDRLKEGCAINKSLSALGNVIEKLADKDRECKSFGAAMGKAKANVPWLPFAGFLINESCKSRSHPDVPRSNYEETLSTLRYADRCAKRIKNTASINENPQDKLIRQLREENEKLRNMVGSGQSPKEGESEDMFHKQAEIAALEQALMEMQKSFAERLSEAQKAGAKKEKSSDTKLPHIANLNEDLLLTAKLKFAFKEGITRVGRGSQEDGDANQPATKPEVALQVPGIHQEHALVENKAGAVTLTATDPEAAGTSFVNGTALQPGVPVSLSHGDRVAFGQLLACRCIFVFVEPSKGKVTELINSGQVSYAAARKELQQGEVTGPTEEELKASRQLAEELERKAREAEEAKEKAKAEADALMKQREAEPGPEMPQLKTGSDRFRAQMETKQKQWEEEMQQRQAAEASEQAQAAEQELAKLQNEFEERQKKAEEAAQHKIEELEKKAKKAAAEEEGHRQHELAMQRLEEQLMMVMPLVKEATPPRDEDALRAHGGREEWVAGRRTVFILRELLQRAEDEGVEAVQDLPNEEDPLWDPIEALLPGLGGGDFELGEVERLIGVAQVLLEGVLLQVENKVDARILSSEGQAAAASVGTLKVEIIPIAKDGSLGIPDEEVVEDPEELLGACMKFLVAVPGATGLPEALAHDVRAEYTYFIDEKTLGPISCQLCSSLGEGRFGQNCNPEFNYSHTFTQDPVTSRFLEYLQSKLVFRVPATQFGRDSAAASAAEELARWAPSNADWAYEPRPFKRAKEKPPVPPAPAGMLSFFAREHEEVDPFGSRLQLPESAFQQDRHNAREIGTTSTGERRHRCSATAAGTVSILSLAEPNGCLRKEASARKPLLRLRRRAQTGAKQLPSDCQIAHWQAAPKAPALPGEVSAGDGLGVRGAATDDVDQSPKAPDIQPCTQANVRLAAEEAVSPPPPEPAHVPSGSPSCDRKKSKFCAIL</sequence>
<accession>A0A1Q9CTQ4</accession>
<dbReference type="Pfam" id="PF00225">
    <property type="entry name" value="Kinesin"/>
    <property type="match status" value="1"/>
</dbReference>
<feature type="region of interest" description="Disordered" evidence="6">
    <location>
        <begin position="1172"/>
        <end position="1249"/>
    </location>
</feature>
<dbReference type="PANTHER" id="PTHR47117">
    <property type="entry name" value="STAR-RELATED LIPID TRANSFER PROTEIN 9"/>
    <property type="match status" value="1"/>
</dbReference>
<evidence type="ECO:0000256" key="6">
    <source>
        <dbReference type="SAM" id="MobiDB-lite"/>
    </source>
</evidence>
<organism evidence="9 10">
    <name type="scientific">Symbiodinium microadriaticum</name>
    <name type="common">Dinoflagellate</name>
    <name type="synonym">Zooxanthella microadriatica</name>
    <dbReference type="NCBI Taxonomy" id="2951"/>
    <lineage>
        <taxon>Eukaryota</taxon>
        <taxon>Sar</taxon>
        <taxon>Alveolata</taxon>
        <taxon>Dinophyceae</taxon>
        <taxon>Suessiales</taxon>
        <taxon>Symbiodiniaceae</taxon>
        <taxon>Symbiodinium</taxon>
    </lineage>
</organism>
<dbReference type="Proteomes" id="UP000186817">
    <property type="component" value="Unassembled WGS sequence"/>
</dbReference>
<keyword evidence="10" id="KW-1185">Reference proteome</keyword>
<dbReference type="SUPFAM" id="SSF52540">
    <property type="entry name" value="P-loop containing nucleoside triphosphate hydrolases"/>
    <property type="match status" value="1"/>
</dbReference>
<dbReference type="GO" id="GO:0003777">
    <property type="term" value="F:microtubule motor activity"/>
    <property type="evidence" value="ECO:0007669"/>
    <property type="project" value="InterPro"/>
</dbReference>
<dbReference type="PRINTS" id="PR00380">
    <property type="entry name" value="KINESINHEAVY"/>
</dbReference>
<feature type="compositionally biased region" description="Low complexity" evidence="6">
    <location>
        <begin position="1235"/>
        <end position="1249"/>
    </location>
</feature>
<keyword evidence="1 5" id="KW-0547">Nucleotide-binding</keyword>
<keyword evidence="7" id="KW-0732">Signal</keyword>
<evidence type="ECO:0000256" key="7">
    <source>
        <dbReference type="SAM" id="SignalP"/>
    </source>
</evidence>